<accession>A0A7K3VK09</accession>
<dbReference type="AlphaFoldDB" id="A0A7K3VK09"/>
<keyword evidence="2" id="KW-0808">Transferase</keyword>
<dbReference type="SUPFAM" id="SSF81301">
    <property type="entry name" value="Nucleotidyltransferase"/>
    <property type="match status" value="1"/>
</dbReference>
<dbReference type="NCBIfam" id="NF041117">
    <property type="entry name" value="CBASS_cyclase_b"/>
    <property type="match status" value="1"/>
</dbReference>
<dbReference type="Gene3D" id="3.30.460.10">
    <property type="entry name" value="Beta Polymerase, domain 2"/>
    <property type="match status" value="1"/>
</dbReference>
<dbReference type="CDD" id="cd05400">
    <property type="entry name" value="NT_2-5OAS_ClassI-CCAase"/>
    <property type="match status" value="1"/>
</dbReference>
<dbReference type="InterPro" id="IPR043519">
    <property type="entry name" value="NT_sf"/>
</dbReference>
<reference evidence="2 3" key="1">
    <citation type="submission" date="2019-12" db="EMBL/GenBank/DDBJ databases">
        <title>Rhizobium genotypes associated with high levels of biological nitrogen fixation by grain legumes in a temperate-maritime cropping system.</title>
        <authorList>
            <person name="Maluk M."/>
            <person name="Francesc Ferrando Molina F."/>
            <person name="Lopez Del Egido L."/>
            <person name="Lafos M."/>
            <person name="Langarica-Fuentes A."/>
            <person name="Gebre Yohannes G."/>
            <person name="Young M.W."/>
            <person name="Martin P."/>
            <person name="Gantlett R."/>
            <person name="Kenicer G."/>
            <person name="Hawes C."/>
            <person name="Begg G.S."/>
            <person name="Quilliam R.S."/>
            <person name="Squire G.R."/>
            <person name="Poole P.S."/>
            <person name="Young P.W."/>
            <person name="Iannetta P.M."/>
            <person name="James E.K."/>
        </authorList>
    </citation>
    <scope>NUCLEOTIDE SEQUENCE [LARGE SCALE GENOMIC DNA]</scope>
    <source>
        <strain evidence="2 3">JHI54</strain>
    </source>
</reference>
<dbReference type="EMBL" id="WUFV01000013">
    <property type="protein sequence ID" value="NEK17475.1"/>
    <property type="molecule type" value="Genomic_DNA"/>
</dbReference>
<gene>
    <name evidence="2" type="ORF">GR257_21840</name>
</gene>
<dbReference type="Proteomes" id="UP000471705">
    <property type="component" value="Unassembled WGS sequence"/>
</dbReference>
<evidence type="ECO:0000313" key="2">
    <source>
        <dbReference type="EMBL" id="NEK17475.1"/>
    </source>
</evidence>
<dbReference type="GO" id="GO:0016779">
    <property type="term" value="F:nucleotidyltransferase activity"/>
    <property type="evidence" value="ECO:0007669"/>
    <property type="project" value="InterPro"/>
</dbReference>
<protein>
    <submittedName>
        <fullName evidence="2">Nucleotidyltransferase</fullName>
    </submittedName>
</protein>
<sequence>MVSTVAEAFRQFRTNLEITSLQESTTSTRQTNVRDAVARDFSVLESFLTGSYRRNTMIAPLTTADIDVFVVLDPKYYSTNNQRALLSAVMGTLKKEYPKTPKIKPDGQAVTITFTDFEVDVVPGFYRTGGGFLIPDANMGRWIPTDPKKHVELWTASNKAHGGSLVPLIKMMKCWNRAHGDLFRSFHLEVLVRHVLTDVTIVDFPSGVRWVLDKMRSKVWTRVADPASYSDDVASYLSKAEADRMIAVLTNAHRSAVAAETYATAGYVRSAIDEWRSIFGDYFPAYG</sequence>
<comment type="caution">
    <text evidence="2">The sequence shown here is derived from an EMBL/GenBank/DDBJ whole genome shotgun (WGS) entry which is preliminary data.</text>
</comment>
<name>A0A7K3VK09_RHILE</name>
<dbReference type="RefSeq" id="WP_164048085.1">
    <property type="nucleotide sequence ID" value="NZ_WUFV01000013.1"/>
</dbReference>
<proteinExistence type="predicted"/>
<evidence type="ECO:0000313" key="3">
    <source>
        <dbReference type="Proteomes" id="UP000471705"/>
    </source>
</evidence>
<keyword evidence="1" id="KW-0051">Antiviral defense</keyword>
<evidence type="ECO:0000256" key="1">
    <source>
        <dbReference type="ARBA" id="ARBA00023118"/>
    </source>
</evidence>
<dbReference type="GO" id="GO:0051607">
    <property type="term" value="P:defense response to virus"/>
    <property type="evidence" value="ECO:0007669"/>
    <property type="project" value="UniProtKB-KW"/>
</dbReference>
<organism evidence="2 3">
    <name type="scientific">Rhizobium leguminosarum</name>
    <dbReference type="NCBI Taxonomy" id="384"/>
    <lineage>
        <taxon>Bacteria</taxon>
        <taxon>Pseudomonadati</taxon>
        <taxon>Pseudomonadota</taxon>
        <taxon>Alphaproteobacteria</taxon>
        <taxon>Hyphomicrobiales</taxon>
        <taxon>Rhizobiaceae</taxon>
        <taxon>Rhizobium/Agrobacterium group</taxon>
        <taxon>Rhizobium</taxon>
    </lineage>
</organism>
<dbReference type="InterPro" id="IPR053550">
    <property type="entry name" value="CD-NTase"/>
</dbReference>
<dbReference type="InterPro" id="IPR006116">
    <property type="entry name" value="NT_2-5OAS_ClassI-CCAase"/>
</dbReference>
<dbReference type="Pfam" id="PF18144">
    <property type="entry name" value="SMODS"/>
    <property type="match status" value="1"/>
</dbReference>